<organism evidence="2 3">
    <name type="scientific">Blyttiomyces helicus</name>
    <dbReference type="NCBI Taxonomy" id="388810"/>
    <lineage>
        <taxon>Eukaryota</taxon>
        <taxon>Fungi</taxon>
        <taxon>Fungi incertae sedis</taxon>
        <taxon>Chytridiomycota</taxon>
        <taxon>Chytridiomycota incertae sedis</taxon>
        <taxon>Chytridiomycetes</taxon>
        <taxon>Chytridiomycetes incertae sedis</taxon>
        <taxon>Blyttiomyces</taxon>
    </lineage>
</organism>
<feature type="region of interest" description="Disordered" evidence="1">
    <location>
        <begin position="18"/>
        <end position="44"/>
    </location>
</feature>
<dbReference type="Proteomes" id="UP000269721">
    <property type="component" value="Unassembled WGS sequence"/>
</dbReference>
<proteinExistence type="predicted"/>
<gene>
    <name evidence="2" type="ORF">BDK51DRAFT_28447</name>
</gene>
<protein>
    <submittedName>
        <fullName evidence="2">Uncharacterized protein</fullName>
    </submittedName>
</protein>
<reference evidence="3" key="1">
    <citation type="journal article" date="2018" name="Nat. Microbiol.">
        <title>Leveraging single-cell genomics to expand the fungal tree of life.</title>
        <authorList>
            <person name="Ahrendt S.R."/>
            <person name="Quandt C.A."/>
            <person name="Ciobanu D."/>
            <person name="Clum A."/>
            <person name="Salamov A."/>
            <person name="Andreopoulos B."/>
            <person name="Cheng J.F."/>
            <person name="Woyke T."/>
            <person name="Pelin A."/>
            <person name="Henrissat B."/>
            <person name="Reynolds N.K."/>
            <person name="Benny G.L."/>
            <person name="Smith M.E."/>
            <person name="James T.Y."/>
            <person name="Grigoriev I.V."/>
        </authorList>
    </citation>
    <scope>NUCLEOTIDE SEQUENCE [LARGE SCALE GENOMIC DNA]</scope>
</reference>
<keyword evidence="3" id="KW-1185">Reference proteome</keyword>
<dbReference type="AlphaFoldDB" id="A0A4P9VYT5"/>
<feature type="non-terminal residue" evidence="2">
    <location>
        <position position="1"/>
    </location>
</feature>
<dbReference type="EMBL" id="KZ999553">
    <property type="protein sequence ID" value="RKO84959.1"/>
    <property type="molecule type" value="Genomic_DNA"/>
</dbReference>
<evidence type="ECO:0000256" key="1">
    <source>
        <dbReference type="SAM" id="MobiDB-lite"/>
    </source>
</evidence>
<sequence>INARAQQIAAYMERVRPTLGPTRPTSTVRLPHAASDANGYPTKRVPIEQGDEEEVSSREMLEALVQRLADYKASFSRRDKGGNAGKGVLNSKWGFRKSKGRHSSETHSSSLPQTRPLVRSKKFGGCGLPWFSLETPATSQTGGSVCVRSPSSQPPNADVQPIPDSLKYTEWNPTVLPNFLITTPTIL</sequence>
<feature type="region of interest" description="Disordered" evidence="1">
    <location>
        <begin position="76"/>
        <end position="113"/>
    </location>
</feature>
<evidence type="ECO:0000313" key="2">
    <source>
        <dbReference type="EMBL" id="RKO84959.1"/>
    </source>
</evidence>
<name>A0A4P9VYT5_9FUNG</name>
<accession>A0A4P9VYT5</accession>
<evidence type="ECO:0000313" key="3">
    <source>
        <dbReference type="Proteomes" id="UP000269721"/>
    </source>
</evidence>